<evidence type="ECO:0000313" key="2">
    <source>
        <dbReference type="Ensembl" id="ENSUMAP00000014798"/>
    </source>
</evidence>
<organism evidence="2">
    <name type="scientific">Ursus maritimus</name>
    <name type="common">Polar bear</name>
    <name type="synonym">Thalarctos maritimus</name>
    <dbReference type="NCBI Taxonomy" id="29073"/>
    <lineage>
        <taxon>Eukaryota</taxon>
        <taxon>Metazoa</taxon>
        <taxon>Chordata</taxon>
        <taxon>Craniata</taxon>
        <taxon>Vertebrata</taxon>
        <taxon>Euteleostomi</taxon>
        <taxon>Mammalia</taxon>
        <taxon>Eutheria</taxon>
        <taxon>Laurasiatheria</taxon>
        <taxon>Carnivora</taxon>
        <taxon>Caniformia</taxon>
        <taxon>Ursidae</taxon>
        <taxon>Ursus</taxon>
    </lineage>
</organism>
<reference evidence="2" key="1">
    <citation type="submission" date="2019-03" db="UniProtKB">
        <authorList>
            <consortium name="Ensembl"/>
        </authorList>
    </citation>
    <scope>IDENTIFICATION</scope>
</reference>
<dbReference type="GeneTree" id="ENSGT00940000166528"/>
<feature type="compositionally biased region" description="Polar residues" evidence="1">
    <location>
        <begin position="40"/>
        <end position="52"/>
    </location>
</feature>
<feature type="compositionally biased region" description="Low complexity" evidence="1">
    <location>
        <begin position="65"/>
        <end position="76"/>
    </location>
</feature>
<feature type="region of interest" description="Disordered" evidence="1">
    <location>
        <begin position="40"/>
        <end position="92"/>
    </location>
</feature>
<proteinExistence type="predicted"/>
<dbReference type="OMA" id="CKARKWH"/>
<dbReference type="Ensembl" id="ENSUMAT00000017541.1">
    <property type="protein sequence ID" value="ENSUMAP00000014798.1"/>
    <property type="gene ID" value="ENSUMAG00000010892.1"/>
</dbReference>
<name>A0A452U2G0_URSMA</name>
<dbReference type="AlphaFoldDB" id="A0A452U2G0"/>
<evidence type="ECO:0000256" key="1">
    <source>
        <dbReference type="SAM" id="MobiDB-lite"/>
    </source>
</evidence>
<accession>A0A452U2G0</accession>
<sequence length="92" mass="10303">IVPSQDGMILKPHFHKNWQLRVSYGWLASTRRWHGPLGSQWIQEGRTSSQSPCRPVCHGRRGTTPSSPSSPGSSQPPRKKTALLKSSNWLQS</sequence>
<protein>
    <submittedName>
        <fullName evidence="2">Uncharacterized protein</fullName>
    </submittedName>
</protein>